<protein>
    <submittedName>
        <fullName evidence="1">Uncharacterized protein</fullName>
    </submittedName>
</protein>
<evidence type="ECO:0000313" key="1">
    <source>
        <dbReference type="EMBL" id="MBN8743657.1"/>
    </source>
</evidence>
<comment type="caution">
    <text evidence="1">The sequence shown here is derived from an EMBL/GenBank/DDBJ whole genome shotgun (WGS) entry which is preliminary data.</text>
</comment>
<accession>A0A8I1MX79</accession>
<evidence type="ECO:0000313" key="2">
    <source>
        <dbReference type="Proteomes" id="UP000664800"/>
    </source>
</evidence>
<proteinExistence type="predicted"/>
<dbReference type="Proteomes" id="UP000664800">
    <property type="component" value="Unassembled WGS sequence"/>
</dbReference>
<sequence>MNSSKNMHKNNLLECYFERFFELLQQSKNFKGALQSDARVGASLRPCLPEKRLLSALSNTAPFAGVHRGFALR</sequence>
<gene>
    <name evidence="1" type="ORF">J0I24_05050</name>
</gene>
<dbReference type="RefSeq" id="WP_276728700.1">
    <property type="nucleotide sequence ID" value="NZ_JAFKMR010000012.1"/>
</dbReference>
<reference evidence="1" key="1">
    <citation type="submission" date="2021-02" db="EMBL/GenBank/DDBJ databases">
        <title>Thiocyanate and organic carbon inputs drive convergent selection for specific autotrophic Afipia and Thiobacillus strains within complex microbiomes.</title>
        <authorList>
            <person name="Huddy R.J."/>
            <person name="Sachdeva R."/>
            <person name="Kadzinga F."/>
            <person name="Kantor R.S."/>
            <person name="Harrison S.T.L."/>
            <person name="Banfield J.F."/>
        </authorList>
    </citation>
    <scope>NUCLEOTIDE SEQUENCE</scope>
    <source>
        <strain evidence="1">SCN18_13_7_16_R3_B_64_19</strain>
    </source>
</reference>
<organism evidence="1 2">
    <name type="scientific">Thiomonas arsenitoxydans (strain DSM 22701 / CIP 110005 / 3As)</name>
    <dbReference type="NCBI Taxonomy" id="426114"/>
    <lineage>
        <taxon>Bacteria</taxon>
        <taxon>Pseudomonadati</taxon>
        <taxon>Pseudomonadota</taxon>
        <taxon>Betaproteobacteria</taxon>
        <taxon>Burkholderiales</taxon>
        <taxon>Thiomonas</taxon>
    </lineage>
</organism>
<dbReference type="EMBL" id="JAFKMR010000012">
    <property type="protein sequence ID" value="MBN8743657.1"/>
    <property type="molecule type" value="Genomic_DNA"/>
</dbReference>
<dbReference type="AlphaFoldDB" id="A0A8I1MX79"/>
<name>A0A8I1MX79_THIA3</name>